<dbReference type="InterPro" id="IPR001138">
    <property type="entry name" value="Zn2Cys6_DnaBD"/>
</dbReference>
<reference evidence="12" key="1">
    <citation type="submission" date="2023-03" db="EMBL/GenBank/DDBJ databases">
        <title>Mating type loci evolution in Malassezia.</title>
        <authorList>
            <person name="Coelho M.A."/>
        </authorList>
    </citation>
    <scope>NUCLEOTIDE SEQUENCE</scope>
    <source>
        <strain evidence="12">CBS 14135</strain>
    </source>
</reference>
<dbReference type="GO" id="GO:0005047">
    <property type="term" value="F:signal recognition particle binding"/>
    <property type="evidence" value="ECO:0007669"/>
    <property type="project" value="InterPro"/>
</dbReference>
<evidence type="ECO:0000256" key="9">
    <source>
        <dbReference type="ARBA" id="ARBA00029498"/>
    </source>
</evidence>
<dbReference type="GO" id="GO:0000981">
    <property type="term" value="F:DNA-binding transcription factor activity, RNA polymerase II-specific"/>
    <property type="evidence" value="ECO:0007669"/>
    <property type="project" value="InterPro"/>
</dbReference>
<proteinExistence type="inferred from homology"/>
<dbReference type="InterPro" id="IPR026258">
    <property type="entry name" value="SRP68"/>
</dbReference>
<organism evidence="12 13">
    <name type="scientific">Malassezia brasiliensis</name>
    <dbReference type="NCBI Taxonomy" id="1821822"/>
    <lineage>
        <taxon>Eukaryota</taxon>
        <taxon>Fungi</taxon>
        <taxon>Dikarya</taxon>
        <taxon>Basidiomycota</taxon>
        <taxon>Ustilaginomycotina</taxon>
        <taxon>Malasseziomycetes</taxon>
        <taxon>Malasseziales</taxon>
        <taxon>Malasseziaceae</taxon>
        <taxon>Malassezia</taxon>
    </lineage>
</organism>
<dbReference type="GO" id="GO:0006614">
    <property type="term" value="P:SRP-dependent cotranslational protein targeting to membrane"/>
    <property type="evidence" value="ECO:0007669"/>
    <property type="project" value="InterPro"/>
</dbReference>
<feature type="region of interest" description="Disordered" evidence="10">
    <location>
        <begin position="964"/>
        <end position="984"/>
    </location>
</feature>
<dbReference type="PANTHER" id="PTHR12860">
    <property type="entry name" value="SIGNAL RECOGNITION PARTICLE 68 KDA PROTEIN"/>
    <property type="match status" value="1"/>
</dbReference>
<gene>
    <name evidence="12" type="primary">SRP68</name>
    <name evidence="12" type="ORF">MBRA1_000688</name>
</gene>
<keyword evidence="7" id="KW-0539">Nucleus</keyword>
<dbReference type="SUPFAM" id="SSF57701">
    <property type="entry name" value="Zn2/Cys6 DNA-binding domain"/>
    <property type="match status" value="1"/>
</dbReference>
<dbReference type="InterPro" id="IPR034652">
    <property type="entry name" value="SRP68-RBD"/>
</dbReference>
<feature type="compositionally biased region" description="Polar residues" evidence="10">
    <location>
        <begin position="731"/>
        <end position="742"/>
    </location>
</feature>
<feature type="compositionally biased region" description="Low complexity" evidence="10">
    <location>
        <begin position="475"/>
        <end position="495"/>
    </location>
</feature>
<evidence type="ECO:0000256" key="10">
    <source>
        <dbReference type="SAM" id="MobiDB-lite"/>
    </source>
</evidence>
<dbReference type="Pfam" id="PF16969">
    <property type="entry name" value="SRP68"/>
    <property type="match status" value="2"/>
</dbReference>
<evidence type="ECO:0000256" key="5">
    <source>
        <dbReference type="ARBA" id="ARBA00022884"/>
    </source>
</evidence>
<dbReference type="SMART" id="SM00066">
    <property type="entry name" value="GAL4"/>
    <property type="match status" value="1"/>
</dbReference>
<keyword evidence="6" id="KW-0733">Signal recognition particle</keyword>
<protein>
    <recommendedName>
        <fullName evidence="9">Signal recognition particle subunit SRP68</fullName>
    </recommendedName>
</protein>
<evidence type="ECO:0000256" key="2">
    <source>
        <dbReference type="ARBA" id="ARBA00004604"/>
    </source>
</evidence>
<evidence type="ECO:0000259" key="11">
    <source>
        <dbReference type="PROSITE" id="PS50048"/>
    </source>
</evidence>
<evidence type="ECO:0000256" key="3">
    <source>
        <dbReference type="ARBA" id="ARBA00009352"/>
    </source>
</evidence>
<dbReference type="GO" id="GO:0008270">
    <property type="term" value="F:zinc ion binding"/>
    <property type="evidence" value="ECO:0007669"/>
    <property type="project" value="InterPro"/>
</dbReference>
<dbReference type="GO" id="GO:0030942">
    <property type="term" value="F:endoplasmic reticulum signal peptide binding"/>
    <property type="evidence" value="ECO:0007669"/>
    <property type="project" value="InterPro"/>
</dbReference>
<dbReference type="Gene3D" id="1.10.3450.40">
    <property type="entry name" value="Signal recognition particle, SRP68 subunit, RNA-binding domain"/>
    <property type="match status" value="1"/>
</dbReference>
<feature type="region of interest" description="Disordered" evidence="10">
    <location>
        <begin position="471"/>
        <end position="534"/>
    </location>
</feature>
<dbReference type="PROSITE" id="PS50048">
    <property type="entry name" value="ZN2_CY6_FUNGAL_2"/>
    <property type="match status" value="1"/>
</dbReference>
<feature type="compositionally biased region" description="Polar residues" evidence="10">
    <location>
        <begin position="968"/>
        <end position="984"/>
    </location>
</feature>
<evidence type="ECO:0000256" key="6">
    <source>
        <dbReference type="ARBA" id="ARBA00023135"/>
    </source>
</evidence>
<evidence type="ECO:0000313" key="13">
    <source>
        <dbReference type="Proteomes" id="UP001216638"/>
    </source>
</evidence>
<feature type="region of interest" description="Disordered" evidence="10">
    <location>
        <begin position="726"/>
        <end position="752"/>
    </location>
</feature>
<dbReference type="Pfam" id="PF00172">
    <property type="entry name" value="Zn_clus"/>
    <property type="match status" value="1"/>
</dbReference>
<feature type="compositionally biased region" description="Basic residues" evidence="10">
    <location>
        <begin position="496"/>
        <end position="512"/>
    </location>
</feature>
<evidence type="ECO:0000256" key="4">
    <source>
        <dbReference type="ARBA" id="ARBA00022490"/>
    </source>
</evidence>
<evidence type="ECO:0000256" key="7">
    <source>
        <dbReference type="ARBA" id="ARBA00023242"/>
    </source>
</evidence>
<dbReference type="InterPro" id="IPR036864">
    <property type="entry name" value="Zn2-C6_fun-type_DNA-bd_sf"/>
</dbReference>
<name>A0AAF0DRF0_9BASI</name>
<dbReference type="CDD" id="cd15481">
    <property type="entry name" value="SRP68-RBD"/>
    <property type="match status" value="1"/>
</dbReference>
<feature type="region of interest" description="Disordered" evidence="10">
    <location>
        <begin position="332"/>
        <end position="374"/>
    </location>
</feature>
<keyword evidence="13" id="KW-1185">Reference proteome</keyword>
<dbReference type="Gene3D" id="4.10.240.10">
    <property type="entry name" value="Zn(2)-C6 fungal-type DNA-binding domain"/>
    <property type="match status" value="1"/>
</dbReference>
<feature type="domain" description="Zn(2)-C6 fungal-type" evidence="11">
    <location>
        <begin position="872"/>
        <end position="905"/>
    </location>
</feature>
<dbReference type="CDD" id="cd12148">
    <property type="entry name" value="fungal_TF_MHR"/>
    <property type="match status" value="1"/>
</dbReference>
<keyword evidence="5" id="KW-0694">RNA-binding</keyword>
<dbReference type="GO" id="GO:0005730">
    <property type="term" value="C:nucleolus"/>
    <property type="evidence" value="ECO:0007669"/>
    <property type="project" value="UniProtKB-SubCell"/>
</dbReference>
<evidence type="ECO:0000313" key="12">
    <source>
        <dbReference type="EMBL" id="WFC94058.1"/>
    </source>
</evidence>
<comment type="similarity">
    <text evidence="3">Belongs to the SRP68 family.</text>
</comment>
<evidence type="ECO:0000256" key="8">
    <source>
        <dbReference type="ARBA" id="ARBA00023274"/>
    </source>
</evidence>
<feature type="region of interest" description="Disordered" evidence="10">
    <location>
        <begin position="66"/>
        <end position="95"/>
    </location>
</feature>
<sequence>MEVEVAGREVRSDLAGLAFPVLRLVSEARNEHGMRQQDWKRYREYCARKTHRIRSTLHLTHTEATQMNKGTRGNARQRKRRARVTPDMQSKANKGKGNEFVRKTITLDSVQDARPLELLLFTTEHAWASAEEIWAQQDSGEVARSVLRRRSLTRGRRAVHIVEQLKALTNALGDKLDVSARAQCAAYVGLVRSAMLFIKGDWENTKTTCAVTRQLLTTIAECAPTSRDEALASSFLDALDAQIRFAAYSLGDTEQDMAVVAARVSTPATCEAVFPGYAALTDALRAEHGDRGAAKEPLELHWRSYTIPVHSFELYDPVTRVNEEEKQLQNYLNTTHETPARNASTPRNARTRLSHAQRNAKRRGRAAGDVSRQESAQRAIHGELDSFDRVLGALGDAEEAARMLVEENAQALQKSHSARYEAAGLDLRRAHEWLMYRLLSVRVERSMRLVEEVQAKAAKREDKARALFHARQHPKAAASLPAAPRSSSKRPGPGSRAKRPRTTPKRTVRKPGRSGTRARAQEQRAARSKRAQAVAEAKSERRAIRIVPGIAKLLESIDSALLAIGGLEMVEGEPDVSSLMEAKRFYYSAVLLTHLARAFYLHGMYAETLLLVQRGELYLRQVSQSLELAEGAEDEDAAFAPQLLTSSDAVHVQTERLAALRADATAAARTSRGGVSSVSWSGSKSGQTLYHHAQRHVSFDPENLRLMLEQVRTDDVPMEEDRAAANEATAVPTSSETVSTPAPTAETLSAPANVPTVPFGAYDPTNELLEKEEAAEAAVAAQQSRRSWLSGWFPDGTSSHMSRENVDTLQAHALPTGVQNAQAFSMSDHTGQHYHSVDALSSNVLPAAARDRIAAQEPQSKPPSTKRRKINTCFPCKNRKVKCDRQQPYCGQCQKHRIPAERCVWSTDMAMGPDMHSHSNLGFSKDGAHALNLSNEWTNAHGHELALDNDTRTVIDRISHLEQRLGGPSSQPSSHDMHNTATGNQIDPLLLGTTLALDVNADRQGASLPQDSAVVAELAFWRNKIEQQQRASQASDGSQMAMQAEPNMAAADALAMFARHSQQNSLSGGDQGLHRAAPVTAGLAGTSAEAEVPRQTIVNALLDSATFHTNTSRIRAALDMLPDQQQTDYLLKILQTVDLHVSYGISWRLVKMQLASLRTQLASWNRMQTTVPEHVDLSFLSLLLMLLGLAAQYTESRFFVEQNFCTSPEQVGTLVDAWVDSAQALMAMDDYVNKTNWNHLVSLFLCIHHHALRGKLMVCFTTMALLARLAELQGYHLLGSAKADEDAWRESPTSKQVRVSAVVGMPSPDPSRPETLVKPSLHTACSLPDRSHLVREAARRLWYKIATQDLITSTVFHRASTLDTARATTQYPLNLDEEDLPDGETHVLPPAKDAGRATINNLTPYTFEIAQLGRERMPVVPTESRAYDAVLDLDAQLRRRLSSLPIYLRPDPALEQLPEVRQEQSQRPYLAMHRLIIFEAVNHQLLMLHRDYLCRGHQEEKYASSMRIAVDAARTILSCRQQIDNVHPSVQRHPVFRHHLFQAAVVLTLQLLHLTRSGQGSSQVAHQLRDDIALIINYLTDASDVSGNLVVQLTHSQKVAFKLVELLLAEESVRRQNTAQASKSETDSAEKPIPHSVGGIHLDNNSTNNSIFQLAASSSGSDAVNETAAALAAHMLDPQFGITTGPTEFFASLDELMVPIY</sequence>
<dbReference type="PANTHER" id="PTHR12860:SF0">
    <property type="entry name" value="SIGNAL RECOGNITION PARTICLE SUBUNIT SRP68"/>
    <property type="match status" value="1"/>
</dbReference>
<comment type="subcellular location">
    <subcellularLocation>
        <location evidence="1">Cytoplasm</location>
    </subcellularLocation>
    <subcellularLocation>
        <location evidence="2">Nucleus</location>
        <location evidence="2">Nucleolus</location>
    </subcellularLocation>
</comment>
<dbReference type="CDD" id="cd00067">
    <property type="entry name" value="GAL4"/>
    <property type="match status" value="1"/>
</dbReference>
<keyword evidence="4" id="KW-0963">Cytoplasm</keyword>
<dbReference type="Proteomes" id="UP001216638">
    <property type="component" value="Chromosome 1"/>
</dbReference>
<feature type="compositionally biased region" description="Polar residues" evidence="10">
    <location>
        <begin position="332"/>
        <end position="348"/>
    </location>
</feature>
<dbReference type="InterPro" id="IPR038253">
    <property type="entry name" value="SRP68_N_sf"/>
</dbReference>
<feature type="compositionally biased region" description="Basic residues" evidence="10">
    <location>
        <begin position="349"/>
        <end position="365"/>
    </location>
</feature>
<accession>A0AAF0DRF0</accession>
<dbReference type="GO" id="GO:0005786">
    <property type="term" value="C:signal recognition particle, endoplasmic reticulum targeting"/>
    <property type="evidence" value="ECO:0007669"/>
    <property type="project" value="UniProtKB-KW"/>
</dbReference>
<dbReference type="EMBL" id="CP119951">
    <property type="protein sequence ID" value="WFC94058.1"/>
    <property type="molecule type" value="Genomic_DNA"/>
</dbReference>
<evidence type="ECO:0000256" key="1">
    <source>
        <dbReference type="ARBA" id="ARBA00004496"/>
    </source>
</evidence>
<keyword evidence="8" id="KW-0687">Ribonucleoprotein</keyword>
<dbReference type="GO" id="GO:0008312">
    <property type="term" value="F:7S RNA binding"/>
    <property type="evidence" value="ECO:0007669"/>
    <property type="project" value="InterPro"/>
</dbReference>